<sequence>MTCFNIPALTILSSEEQGSAEQRGGGEGSGVVGVAPARTNWLPGSSPLPGAEGIPFSQPNSSSVFQPSSSKPPLFSPRPSCVPRN</sequence>
<evidence type="ECO:0000313" key="2">
    <source>
        <dbReference type="EMBL" id="TNN87558.1"/>
    </source>
</evidence>
<reference evidence="2 3" key="1">
    <citation type="submission" date="2019-03" db="EMBL/GenBank/DDBJ databases">
        <title>First draft genome of Liparis tanakae, snailfish: a comprehensive survey of snailfish specific genes.</title>
        <authorList>
            <person name="Kim W."/>
            <person name="Song I."/>
            <person name="Jeong J.-H."/>
            <person name="Kim D."/>
            <person name="Kim S."/>
            <person name="Ryu S."/>
            <person name="Song J.Y."/>
            <person name="Lee S.K."/>
        </authorList>
    </citation>
    <scope>NUCLEOTIDE SEQUENCE [LARGE SCALE GENOMIC DNA]</scope>
    <source>
        <tissue evidence="2">Muscle</tissue>
    </source>
</reference>
<feature type="region of interest" description="Disordered" evidence="1">
    <location>
        <begin position="14"/>
        <end position="85"/>
    </location>
</feature>
<gene>
    <name evidence="2" type="ORF">EYF80_002275</name>
</gene>
<keyword evidence="3" id="KW-1185">Reference proteome</keyword>
<name>A0A4Z2JD32_9TELE</name>
<proteinExistence type="predicted"/>
<evidence type="ECO:0000256" key="1">
    <source>
        <dbReference type="SAM" id="MobiDB-lite"/>
    </source>
</evidence>
<dbReference type="EMBL" id="SRLO01000010">
    <property type="protein sequence ID" value="TNN87558.1"/>
    <property type="molecule type" value="Genomic_DNA"/>
</dbReference>
<protein>
    <submittedName>
        <fullName evidence="2">Uncharacterized protein</fullName>
    </submittedName>
</protein>
<accession>A0A4Z2JD32</accession>
<dbReference type="AlphaFoldDB" id="A0A4Z2JD32"/>
<evidence type="ECO:0000313" key="3">
    <source>
        <dbReference type="Proteomes" id="UP000314294"/>
    </source>
</evidence>
<comment type="caution">
    <text evidence="2">The sequence shown here is derived from an EMBL/GenBank/DDBJ whole genome shotgun (WGS) entry which is preliminary data.</text>
</comment>
<dbReference type="Proteomes" id="UP000314294">
    <property type="component" value="Unassembled WGS sequence"/>
</dbReference>
<organism evidence="2 3">
    <name type="scientific">Liparis tanakae</name>
    <name type="common">Tanaka's snailfish</name>
    <dbReference type="NCBI Taxonomy" id="230148"/>
    <lineage>
        <taxon>Eukaryota</taxon>
        <taxon>Metazoa</taxon>
        <taxon>Chordata</taxon>
        <taxon>Craniata</taxon>
        <taxon>Vertebrata</taxon>
        <taxon>Euteleostomi</taxon>
        <taxon>Actinopterygii</taxon>
        <taxon>Neopterygii</taxon>
        <taxon>Teleostei</taxon>
        <taxon>Neoteleostei</taxon>
        <taxon>Acanthomorphata</taxon>
        <taxon>Eupercaria</taxon>
        <taxon>Perciformes</taxon>
        <taxon>Cottioidei</taxon>
        <taxon>Cottales</taxon>
        <taxon>Liparidae</taxon>
        <taxon>Liparis</taxon>
    </lineage>
</organism>
<feature type="compositionally biased region" description="Low complexity" evidence="1">
    <location>
        <begin position="55"/>
        <end position="73"/>
    </location>
</feature>